<accession>A0A378W6B1</accession>
<dbReference type="InterPro" id="IPR045651">
    <property type="entry name" value="DUF6398"/>
</dbReference>
<organism evidence="3 4">
    <name type="scientific">Mycolicibacterium senegalense</name>
    <dbReference type="NCBI Taxonomy" id="1796"/>
    <lineage>
        <taxon>Bacteria</taxon>
        <taxon>Bacillati</taxon>
        <taxon>Actinomycetota</taxon>
        <taxon>Actinomycetes</taxon>
        <taxon>Mycobacteriales</taxon>
        <taxon>Mycobacteriaceae</taxon>
        <taxon>Mycolicibacterium</taxon>
    </lineage>
</organism>
<evidence type="ECO:0000259" key="2">
    <source>
        <dbReference type="Pfam" id="PF19935"/>
    </source>
</evidence>
<name>A0A378W6B1_9MYCO</name>
<feature type="compositionally biased region" description="Basic residues" evidence="1">
    <location>
        <begin position="31"/>
        <end position="46"/>
    </location>
</feature>
<evidence type="ECO:0000313" key="3">
    <source>
        <dbReference type="EMBL" id="SUA27761.1"/>
    </source>
</evidence>
<evidence type="ECO:0000256" key="1">
    <source>
        <dbReference type="SAM" id="MobiDB-lite"/>
    </source>
</evidence>
<reference evidence="3 4" key="1">
    <citation type="submission" date="2018-06" db="EMBL/GenBank/DDBJ databases">
        <authorList>
            <consortium name="Pathogen Informatics"/>
            <person name="Doyle S."/>
        </authorList>
    </citation>
    <scope>NUCLEOTIDE SEQUENCE [LARGE SCALE GENOMIC DNA]</scope>
    <source>
        <strain evidence="3 4">NCTC4524</strain>
    </source>
</reference>
<feature type="domain" description="DUF6398" evidence="2">
    <location>
        <begin position="480"/>
        <end position="565"/>
    </location>
</feature>
<feature type="region of interest" description="Disordered" evidence="1">
    <location>
        <begin position="19"/>
        <end position="53"/>
    </location>
</feature>
<gene>
    <name evidence="3" type="ORF">NCTC4524_03736</name>
</gene>
<dbReference type="EMBL" id="UGQQ01000002">
    <property type="protein sequence ID" value="SUA27761.1"/>
    <property type="molecule type" value="Genomic_DNA"/>
</dbReference>
<dbReference type="Pfam" id="PF19935">
    <property type="entry name" value="DUF6398"/>
    <property type="match status" value="1"/>
</dbReference>
<proteinExistence type="predicted"/>
<evidence type="ECO:0000313" key="4">
    <source>
        <dbReference type="Proteomes" id="UP000254945"/>
    </source>
</evidence>
<dbReference type="Proteomes" id="UP000254945">
    <property type="component" value="Unassembled WGS sequence"/>
</dbReference>
<sequence>MEEGTDKLDACMNCSATCDGRRSLEPMSKSNRQRRAAKHRQARRNVRSMNHEPAEPELFAQIRTALVDPDPLHLLSFASSLLTAIDPRGRNHPFARSDEAPAGPSREELAAMFIDVPTPETTALLTVIAELANDDDLLHARIRRELATRPKAGPEWLGRLAESSAYRAVRMAHVLGDGDNIIIGVHLAGDHEITLVVYVDHNLGQLVKDAFVVPEPIADIVAQYQHLADEPDVVWEDLSLADARVWVEEAIAVGAITFPPIETESWPACRPLIEWIARGLPAGGAGYQAPQWDSNELSRLTDRFFASQWGRPLDDADHRDLLESLLWYGTDYGPGDPLRWSGVQVEILFMDWLPRKIVAPAEYLAEAPELLRAFVRFAHNESGVRADLTDQTLAAIDYYAPEYQKVIRSPRPQGSAALLDALGAGGEFDEPYWYQEMELESLARQVGGEEQLDQLNAVPLPDEPFDWSGIPDDVAPRVAEVLELVDRCCDRLLDVEYRTVARRVLARVASASPAVFRRKSRADTAAAAVVWIAGKANGQCELAAGPLRLRSADITRHFDIKSSPSQRAEVMLRAVGFPGQPYDVELGSPDYLTAERREQIIRRRDDLREQVAPNL</sequence>
<dbReference type="AlphaFoldDB" id="A0A378W6B1"/>
<protein>
    <recommendedName>
        <fullName evidence="2">DUF6398 domain-containing protein</fullName>
    </recommendedName>
</protein>
<dbReference type="STRING" id="1796.ABW05_10755"/>